<dbReference type="Pfam" id="PF25917">
    <property type="entry name" value="BSH_RND"/>
    <property type="match status" value="1"/>
</dbReference>
<dbReference type="InterPro" id="IPR058637">
    <property type="entry name" value="YknX-like_C"/>
</dbReference>
<proteinExistence type="inferred from homology"/>
<feature type="domain" description="CusB-like beta-barrel" evidence="3">
    <location>
        <begin position="196"/>
        <end position="265"/>
    </location>
</feature>
<dbReference type="Gene3D" id="2.40.420.20">
    <property type="match status" value="1"/>
</dbReference>
<evidence type="ECO:0000313" key="6">
    <source>
        <dbReference type="Proteomes" id="UP000510643"/>
    </source>
</evidence>
<reference evidence="5 6" key="1">
    <citation type="submission" date="2019-06" db="EMBL/GenBank/DDBJ databases">
        <title>Emergence of pandrug resistant Empedobacter falsenii in China.</title>
        <authorList>
            <person name="Dong N."/>
            <person name="Chen S."/>
            <person name="Zhang R."/>
        </authorList>
    </citation>
    <scope>NUCLEOTIDE SEQUENCE [LARGE SCALE GENOMIC DNA]</scope>
    <source>
        <strain evidence="5 6">1681-1</strain>
    </source>
</reference>
<evidence type="ECO:0000259" key="3">
    <source>
        <dbReference type="Pfam" id="PF25954"/>
    </source>
</evidence>
<dbReference type="SUPFAM" id="SSF111369">
    <property type="entry name" value="HlyD-like secretion proteins"/>
    <property type="match status" value="1"/>
</dbReference>
<feature type="domain" description="Multidrug resistance protein MdtA-like barrel-sandwich hybrid" evidence="2">
    <location>
        <begin position="64"/>
        <end position="189"/>
    </location>
</feature>
<evidence type="ECO:0000256" key="1">
    <source>
        <dbReference type="ARBA" id="ARBA00009477"/>
    </source>
</evidence>
<protein>
    <submittedName>
        <fullName evidence="5">Efflux RND transporter periplasmic adaptor subunit</fullName>
    </submittedName>
</protein>
<dbReference type="GO" id="GO:0015562">
    <property type="term" value="F:efflux transmembrane transporter activity"/>
    <property type="evidence" value="ECO:0007669"/>
    <property type="project" value="TreeGrafter"/>
</dbReference>
<accession>A0A7H9DR14</accession>
<dbReference type="GO" id="GO:1990281">
    <property type="term" value="C:efflux pump complex"/>
    <property type="evidence" value="ECO:0007669"/>
    <property type="project" value="TreeGrafter"/>
</dbReference>
<dbReference type="KEGG" id="efal:FH779_05740"/>
<dbReference type="Pfam" id="PF25954">
    <property type="entry name" value="Beta-barrel_RND_2"/>
    <property type="match status" value="1"/>
</dbReference>
<evidence type="ECO:0000259" key="4">
    <source>
        <dbReference type="Pfam" id="PF25989"/>
    </source>
</evidence>
<organism evidence="5 6">
    <name type="scientific">Empedobacter falsenii</name>
    <dbReference type="NCBI Taxonomy" id="343874"/>
    <lineage>
        <taxon>Bacteria</taxon>
        <taxon>Pseudomonadati</taxon>
        <taxon>Bacteroidota</taxon>
        <taxon>Flavobacteriia</taxon>
        <taxon>Flavobacteriales</taxon>
        <taxon>Weeksellaceae</taxon>
        <taxon>Empedobacter</taxon>
    </lineage>
</organism>
<sequence>MMKTGKIGLLFLFLIGIGLIQSCKQKEEKQLKDEPPVVTVGTIQSSETEESVVYSGSIVPDNMTTVSFAVTGTINNVSVNEGQKVSKGQFLASIDATEYEAALQIANATLEQSEDAFRRFDELYKKGSFPEKDYIDIKTKVAQAQANKKINKKRIADSRLMSPTNGIITVKSAEIGGMAAPGVPAFTIVKTDLVYAQFSVPESEIGNFKQGMQVEVNIPTLQRNFTGKITIINPVADEISKAYTLKVRLDNSGGILMPGMISEVSAGIPAKVKQVRVPLTAIINNVDKIPHVYVIDKNNNAKLTRVTVGKIAGDEVIITNGLDENQTIILAGQNNVKEGQKVKTETASAKAPTAKTE</sequence>
<dbReference type="Gene3D" id="1.10.287.470">
    <property type="entry name" value="Helix hairpin bin"/>
    <property type="match status" value="1"/>
</dbReference>
<dbReference type="Gene3D" id="2.40.30.170">
    <property type="match status" value="1"/>
</dbReference>
<evidence type="ECO:0000313" key="5">
    <source>
        <dbReference type="EMBL" id="QLL57608.1"/>
    </source>
</evidence>
<feature type="domain" description="YknX-like C-terminal permuted SH3-like" evidence="4">
    <location>
        <begin position="275"/>
        <end position="343"/>
    </location>
</feature>
<dbReference type="InterPro" id="IPR058792">
    <property type="entry name" value="Beta-barrel_RND_2"/>
</dbReference>
<dbReference type="Gene3D" id="2.40.50.100">
    <property type="match status" value="1"/>
</dbReference>
<dbReference type="AlphaFoldDB" id="A0A7H9DR14"/>
<evidence type="ECO:0000259" key="2">
    <source>
        <dbReference type="Pfam" id="PF25917"/>
    </source>
</evidence>
<dbReference type="EMBL" id="CP040908">
    <property type="protein sequence ID" value="QLL57608.1"/>
    <property type="molecule type" value="Genomic_DNA"/>
</dbReference>
<comment type="similarity">
    <text evidence="1">Belongs to the membrane fusion protein (MFP) (TC 8.A.1) family.</text>
</comment>
<gene>
    <name evidence="5" type="ORF">FH779_05740</name>
</gene>
<name>A0A7H9DR14_9FLAO</name>
<dbReference type="Pfam" id="PF25989">
    <property type="entry name" value="YknX_C"/>
    <property type="match status" value="1"/>
</dbReference>
<keyword evidence="6" id="KW-1185">Reference proteome</keyword>
<dbReference type="PANTHER" id="PTHR30469">
    <property type="entry name" value="MULTIDRUG RESISTANCE PROTEIN MDTA"/>
    <property type="match status" value="1"/>
</dbReference>
<dbReference type="Proteomes" id="UP000510643">
    <property type="component" value="Chromosome"/>
</dbReference>
<dbReference type="InterPro" id="IPR058625">
    <property type="entry name" value="MdtA-like_BSH"/>
</dbReference>
<dbReference type="InterPro" id="IPR006143">
    <property type="entry name" value="RND_pump_MFP"/>
</dbReference>
<dbReference type="NCBIfam" id="TIGR01730">
    <property type="entry name" value="RND_mfp"/>
    <property type="match status" value="1"/>
</dbReference>
<dbReference type="PROSITE" id="PS51257">
    <property type="entry name" value="PROKAR_LIPOPROTEIN"/>
    <property type="match status" value="1"/>
</dbReference>